<dbReference type="EMBL" id="CM046388">
    <property type="protein sequence ID" value="KAI8574369.1"/>
    <property type="molecule type" value="Genomic_DNA"/>
</dbReference>
<dbReference type="Proteomes" id="UP001062846">
    <property type="component" value="Chromosome 1"/>
</dbReference>
<proteinExistence type="predicted"/>
<keyword evidence="2" id="KW-1185">Reference proteome</keyword>
<gene>
    <name evidence="1" type="ORF">RHMOL_Rhmol01G0348400</name>
</gene>
<protein>
    <submittedName>
        <fullName evidence="1">Uncharacterized protein</fullName>
    </submittedName>
</protein>
<name>A0ACC0QA73_RHOML</name>
<accession>A0ACC0QA73</accession>
<sequence>MSAPFFPKNQTLLPVYYYSSIDKHFSRFICNYSNSRSSETTMADAFNNSSFLNPWLLHHQKLGLELKCPLCLNLLNRPQLLPCNHIFCDFCVPRSTQFGSECPVCKQQYAELDVRPAPYMENLVTIYRSWDASFGASLFQPLTSGAKRVSKESPSSLNTDDDNKIKELVETPQEGSSNGGCQILLPTCKRVWAPLNHSAEERNELTGKFDKSTPPINFVTDDFKMGYGDRVVLRGGGNVWMRGAKQDLVTEELCINQELQSSPVSPPSFDTKGIADDPGSSNDSTGKIPAKRLLEDNYNKGEGELDRFSPGAGVDGARKVKRQRKHSDGLLKMGVPNTGCTQSNIVHTGSLEISKLECGELSGVKDPTISDSNDASGSICAFCQSSGVKDSTGPMLHYVNGKEVVGNAATNSNVIHAHQICIEWTPQAYFVGETVKNLKAEVARAAKLKCSKCGLRGAGLGCFLKSCRKSYHVPCAMEVLGCRWDFEDFLVLCPNHSSVKFPCEKSKSRKHASEEQDFVPTEMITSKQPKVWEASRNGVKEWVFCGSALSAEEKYLLVKFASMCGATVAKSWNPNVTHVIAATDAEGACSRTLKVMKAILSGKWILKTSWIKACMEAMHPVDEEPYEVTLDNHGCRNGPKTGRLRALDNAPRLFNGLCFYFSGDFIPGYKENLLDLVTTAGGSVIERTQLSELSQNPSQLILIVYNNDPMQGCRLEEDGSAVLQRLETAKNLAGETGPEVIPHTWLLESIAACKKAWNLL</sequence>
<evidence type="ECO:0000313" key="1">
    <source>
        <dbReference type="EMBL" id="KAI8574369.1"/>
    </source>
</evidence>
<evidence type="ECO:0000313" key="2">
    <source>
        <dbReference type="Proteomes" id="UP001062846"/>
    </source>
</evidence>
<reference evidence="1" key="1">
    <citation type="submission" date="2022-02" db="EMBL/GenBank/DDBJ databases">
        <title>Plant Genome Project.</title>
        <authorList>
            <person name="Zhang R.-G."/>
        </authorList>
    </citation>
    <scope>NUCLEOTIDE SEQUENCE</scope>
    <source>
        <strain evidence="1">AT1</strain>
    </source>
</reference>
<comment type="caution">
    <text evidence="1">The sequence shown here is derived from an EMBL/GenBank/DDBJ whole genome shotgun (WGS) entry which is preliminary data.</text>
</comment>
<organism evidence="1 2">
    <name type="scientific">Rhododendron molle</name>
    <name type="common">Chinese azalea</name>
    <name type="synonym">Azalea mollis</name>
    <dbReference type="NCBI Taxonomy" id="49168"/>
    <lineage>
        <taxon>Eukaryota</taxon>
        <taxon>Viridiplantae</taxon>
        <taxon>Streptophyta</taxon>
        <taxon>Embryophyta</taxon>
        <taxon>Tracheophyta</taxon>
        <taxon>Spermatophyta</taxon>
        <taxon>Magnoliopsida</taxon>
        <taxon>eudicotyledons</taxon>
        <taxon>Gunneridae</taxon>
        <taxon>Pentapetalae</taxon>
        <taxon>asterids</taxon>
        <taxon>Ericales</taxon>
        <taxon>Ericaceae</taxon>
        <taxon>Ericoideae</taxon>
        <taxon>Rhodoreae</taxon>
        <taxon>Rhododendron</taxon>
    </lineage>
</organism>